<dbReference type="SUPFAM" id="SSF52540">
    <property type="entry name" value="P-loop containing nucleoside triphosphate hydrolases"/>
    <property type="match status" value="1"/>
</dbReference>
<dbReference type="GO" id="GO:0000287">
    <property type="term" value="F:magnesium ion binding"/>
    <property type="evidence" value="ECO:0007669"/>
    <property type="project" value="UniProtKB-UniRule"/>
</dbReference>
<dbReference type="GO" id="GO:0005524">
    <property type="term" value="F:ATP binding"/>
    <property type="evidence" value="ECO:0007669"/>
    <property type="project" value="UniProtKB-UniRule"/>
</dbReference>
<comment type="subcellular location">
    <subcellularLocation>
        <location evidence="8">Cytoplasm</location>
    </subcellularLocation>
</comment>
<protein>
    <recommendedName>
        <fullName evidence="8">ATP-dependent dethiobiotin synthetase BioD</fullName>
        <ecNumber evidence="8">6.3.3.3</ecNumber>
    </recommendedName>
    <alternativeName>
        <fullName evidence="8">DTB synthetase</fullName>
        <shortName evidence="8">DTBS</shortName>
    </alternativeName>
    <alternativeName>
        <fullName evidence="8">Dethiobiotin synthase</fullName>
    </alternativeName>
</protein>
<comment type="caution">
    <text evidence="9">The sequence shown here is derived from an EMBL/GenBank/DDBJ whole genome shotgun (WGS) entry which is preliminary data.</text>
</comment>
<comment type="caution">
    <text evidence="8">Lacks conserved residue(s) required for the propagation of feature annotation.</text>
</comment>
<keyword evidence="7 8" id="KW-0460">Magnesium</keyword>
<dbReference type="GO" id="GO:0042803">
    <property type="term" value="F:protein homodimerization activity"/>
    <property type="evidence" value="ECO:0007669"/>
    <property type="project" value="UniProtKB-ARBA"/>
</dbReference>
<comment type="function">
    <text evidence="8">Catalyzes a mechanistically unusual reaction, the ATP-dependent insertion of CO2 between the N7 and N8 nitrogen atoms of 7,8-diaminopelargonic acid (DAPA, also called 7,8-diammoniononanoate) to form a ureido ring.</text>
</comment>
<evidence type="ECO:0000256" key="8">
    <source>
        <dbReference type="HAMAP-Rule" id="MF_00336"/>
    </source>
</evidence>
<accession>A0P7U9</accession>
<dbReference type="AlphaFoldDB" id="A0P7U9"/>
<evidence type="ECO:0000256" key="5">
    <source>
        <dbReference type="ARBA" id="ARBA00022756"/>
    </source>
</evidence>
<comment type="subunit">
    <text evidence="8">Homodimer.</text>
</comment>
<evidence type="ECO:0000256" key="4">
    <source>
        <dbReference type="ARBA" id="ARBA00022741"/>
    </source>
</evidence>
<evidence type="ECO:0000313" key="10">
    <source>
        <dbReference type="Proteomes" id="UP000054262"/>
    </source>
</evidence>
<evidence type="ECO:0000313" key="9">
    <source>
        <dbReference type="EMBL" id="EAV47609.1"/>
    </source>
</evidence>
<feature type="binding site" evidence="8">
    <location>
        <position position="57"/>
    </location>
    <ligand>
        <name>Mg(2+)</name>
        <dbReference type="ChEBI" id="CHEBI:18420"/>
    </ligand>
</feature>
<feature type="binding site" evidence="8">
    <location>
        <begin position="15"/>
        <end position="20"/>
    </location>
    <ligand>
        <name>ATP</name>
        <dbReference type="ChEBI" id="CHEBI:30616"/>
    </ligand>
</feature>
<evidence type="ECO:0000256" key="1">
    <source>
        <dbReference type="ARBA" id="ARBA00022490"/>
    </source>
</evidence>
<dbReference type="InterPro" id="IPR004472">
    <property type="entry name" value="DTB_synth_BioD"/>
</dbReference>
<dbReference type="EMBL" id="AAUX01000001">
    <property type="protein sequence ID" value="EAV47609.1"/>
    <property type="molecule type" value="Genomic_DNA"/>
</dbReference>
<dbReference type="PANTHER" id="PTHR43210:SF5">
    <property type="entry name" value="DETHIOBIOTIN SYNTHETASE"/>
    <property type="match status" value="1"/>
</dbReference>
<evidence type="ECO:0000256" key="7">
    <source>
        <dbReference type="ARBA" id="ARBA00022842"/>
    </source>
</evidence>
<keyword evidence="6 8" id="KW-0067">ATP-binding</keyword>
<keyword evidence="2 8" id="KW-0436">Ligase</keyword>
<dbReference type="HAMAP" id="MF_00336">
    <property type="entry name" value="BioD"/>
    <property type="match status" value="1"/>
</dbReference>
<evidence type="ECO:0000256" key="2">
    <source>
        <dbReference type="ARBA" id="ARBA00022598"/>
    </source>
</evidence>
<sequence>MIKGGKYFVTGTDTDIGKTYVTLALMDMFKKKGCSVIGMKPISAGIDIFNGLEINSDVFHIMQSNSLEINQSIVNSYSLKYPASPHISAEKQVVSIDFSLINSHIKALEGRADLLLVEGAGGYECPIDPLRNISDLIKYLDIPVIFVVGIKLGCLNHALLTIKSMQSNNQKIFGWVANIIDPEMTFVEENILFLKNFIQAPCLGVIPFSNSTSDDSLEDCIHWPSE</sequence>
<evidence type="ECO:0000256" key="3">
    <source>
        <dbReference type="ARBA" id="ARBA00022723"/>
    </source>
</evidence>
<dbReference type="GO" id="GO:0009102">
    <property type="term" value="P:biotin biosynthetic process"/>
    <property type="evidence" value="ECO:0007669"/>
    <property type="project" value="UniProtKB-UniRule"/>
</dbReference>
<reference evidence="9 10" key="1">
    <citation type="submission" date="2006-11" db="EMBL/GenBank/DDBJ databases">
        <authorList>
            <person name="Giovannoni S."/>
            <person name="Vergin K."/>
            <person name="Ferriera S."/>
            <person name="Johnson J."/>
            <person name="Kravitz S."/>
            <person name="Beeson K."/>
            <person name="Sutton G."/>
            <person name="Rogers Y.-H."/>
            <person name="Friedman R."/>
            <person name="Frazier M."/>
            <person name="Venter J.C."/>
        </authorList>
    </citation>
    <scope>NUCLEOTIDE SEQUENCE [LARGE SCALE GENOMIC DNA]</scope>
    <source>
        <strain evidence="9 10">HTCC2181</strain>
    </source>
</reference>
<keyword evidence="5 8" id="KW-0093">Biotin biosynthesis</keyword>
<dbReference type="EC" id="6.3.3.3" evidence="8"/>
<organism evidence="9 10">
    <name type="scientific">Methylophilales bacterium HTCC2181</name>
    <dbReference type="NCBI Taxonomy" id="383631"/>
    <lineage>
        <taxon>Bacteria</taxon>
        <taxon>Pseudomonadati</taxon>
        <taxon>Pseudomonadota</taxon>
        <taxon>Betaproteobacteria</taxon>
        <taxon>Nitrosomonadales</taxon>
        <taxon>OM43 clade</taxon>
    </lineage>
</organism>
<dbReference type="UniPathway" id="UPA00078">
    <property type="reaction ID" value="UER00161"/>
</dbReference>
<feature type="binding site" evidence="8">
    <location>
        <begin position="118"/>
        <end position="121"/>
    </location>
    <ligand>
        <name>ATP</name>
        <dbReference type="ChEBI" id="CHEBI:30616"/>
    </ligand>
</feature>
<keyword evidence="4 8" id="KW-0547">Nucleotide-binding</keyword>
<dbReference type="CDD" id="cd03109">
    <property type="entry name" value="DTBS"/>
    <property type="match status" value="1"/>
</dbReference>
<dbReference type="InterPro" id="IPR027417">
    <property type="entry name" value="P-loop_NTPase"/>
</dbReference>
<dbReference type="GO" id="GO:0005829">
    <property type="term" value="C:cytosol"/>
    <property type="evidence" value="ECO:0007669"/>
    <property type="project" value="TreeGrafter"/>
</dbReference>
<evidence type="ECO:0000256" key="6">
    <source>
        <dbReference type="ARBA" id="ARBA00022840"/>
    </source>
</evidence>
<comment type="catalytic activity">
    <reaction evidence="8">
        <text>(7R,8S)-7,8-diammoniononanoate + CO2 + ATP = (4R,5S)-dethiobiotin + ADP + phosphate + 3 H(+)</text>
        <dbReference type="Rhea" id="RHEA:15805"/>
        <dbReference type="ChEBI" id="CHEBI:15378"/>
        <dbReference type="ChEBI" id="CHEBI:16526"/>
        <dbReference type="ChEBI" id="CHEBI:30616"/>
        <dbReference type="ChEBI" id="CHEBI:43474"/>
        <dbReference type="ChEBI" id="CHEBI:149469"/>
        <dbReference type="ChEBI" id="CHEBI:149473"/>
        <dbReference type="ChEBI" id="CHEBI:456216"/>
        <dbReference type="EC" id="6.3.3.3"/>
    </reaction>
</comment>
<keyword evidence="10" id="KW-1185">Reference proteome</keyword>
<feature type="binding site" evidence="8">
    <location>
        <position position="19"/>
    </location>
    <ligand>
        <name>Mg(2+)</name>
        <dbReference type="ChEBI" id="CHEBI:18420"/>
    </ligand>
</feature>
<comment type="cofactor">
    <cofactor evidence="8">
        <name>Mg(2+)</name>
        <dbReference type="ChEBI" id="CHEBI:18420"/>
    </cofactor>
</comment>
<dbReference type="PANTHER" id="PTHR43210">
    <property type="entry name" value="DETHIOBIOTIN SYNTHETASE"/>
    <property type="match status" value="1"/>
</dbReference>
<feature type="binding site" evidence="8">
    <location>
        <begin position="207"/>
        <end position="209"/>
    </location>
    <ligand>
        <name>ATP</name>
        <dbReference type="ChEBI" id="CHEBI:30616"/>
    </ligand>
</feature>
<dbReference type="PIRSF" id="PIRSF006755">
    <property type="entry name" value="DTB_synth"/>
    <property type="match status" value="1"/>
</dbReference>
<feature type="binding site" evidence="8">
    <location>
        <position position="57"/>
    </location>
    <ligand>
        <name>ATP</name>
        <dbReference type="ChEBI" id="CHEBI:30616"/>
    </ligand>
</feature>
<feature type="active site" evidence="8">
    <location>
        <position position="40"/>
    </location>
</feature>
<dbReference type="NCBIfam" id="TIGR00347">
    <property type="entry name" value="bioD"/>
    <property type="match status" value="1"/>
</dbReference>
<gene>
    <name evidence="8" type="primary">bioD</name>
    <name evidence="9" type="ORF">MB2181_06010</name>
</gene>
<proteinExistence type="inferred from homology"/>
<comment type="similarity">
    <text evidence="8">Belongs to the dethiobiotin synthetase family.</text>
</comment>
<dbReference type="Gene3D" id="3.40.50.300">
    <property type="entry name" value="P-loop containing nucleotide triphosphate hydrolases"/>
    <property type="match status" value="1"/>
</dbReference>
<keyword evidence="1 8" id="KW-0963">Cytoplasm</keyword>
<comment type="pathway">
    <text evidence="8">Cofactor biosynthesis; biotin biosynthesis; biotin from 7,8-diaminononanoate: step 1/2.</text>
</comment>
<feature type="binding site" evidence="8">
    <location>
        <position position="118"/>
    </location>
    <ligand>
        <name>Mg(2+)</name>
        <dbReference type="ChEBI" id="CHEBI:18420"/>
    </ligand>
</feature>
<keyword evidence="3 8" id="KW-0479">Metal-binding</keyword>
<dbReference type="Proteomes" id="UP000054262">
    <property type="component" value="Unassembled WGS sequence"/>
</dbReference>
<dbReference type="FunFam" id="3.40.50.300:FF:000292">
    <property type="entry name" value="ATP-dependent dethiobiotin synthetase BioD"/>
    <property type="match status" value="1"/>
</dbReference>
<name>A0P7U9_9PROT</name>
<dbReference type="Pfam" id="PF13500">
    <property type="entry name" value="AAA_26"/>
    <property type="match status" value="1"/>
</dbReference>
<dbReference type="GO" id="GO:0004141">
    <property type="term" value="F:dethiobiotin synthase activity"/>
    <property type="evidence" value="ECO:0007669"/>
    <property type="project" value="UniProtKB-UniRule"/>
</dbReference>
<dbReference type="OrthoDB" id="9802097at2"/>